<name>A0A7X0NJW4_9GAMM</name>
<dbReference type="AlphaFoldDB" id="A0A7X0NJW4"/>
<evidence type="ECO:0000313" key="2">
    <source>
        <dbReference type="EMBL" id="MBB6544656.1"/>
    </source>
</evidence>
<evidence type="ECO:0000313" key="3">
    <source>
        <dbReference type="Proteomes" id="UP000537141"/>
    </source>
</evidence>
<keyword evidence="1" id="KW-0812">Transmembrane</keyword>
<accession>A0A7X0NJW4</accession>
<evidence type="ECO:0000256" key="1">
    <source>
        <dbReference type="SAM" id="Phobius"/>
    </source>
</evidence>
<dbReference type="RefSeq" id="WP_184425972.1">
    <property type="nucleotide sequence ID" value="NZ_AP027362.1"/>
</dbReference>
<keyword evidence="1" id="KW-1133">Transmembrane helix</keyword>
<protein>
    <submittedName>
        <fullName evidence="2">Uncharacterized protein</fullName>
    </submittedName>
</protein>
<feature type="transmembrane region" description="Helical" evidence="1">
    <location>
        <begin position="52"/>
        <end position="72"/>
    </location>
</feature>
<proteinExistence type="predicted"/>
<sequence>MSKVNISEQALDQQVAQLPLEVLPQRDLWTGVERAITRYEQKATLNTSNHKIIPLAWAASFLVVVLLTWGVVSPPKEHISSPLTLASIMESNFEQNKMLILTSYDQAQNKVLPIAMQKQFNELSSARAAINRALEQDPTNNDLLNLLKWTHRQELALMQQVYSPQWQTI</sequence>
<dbReference type="EMBL" id="JACHHU010000034">
    <property type="protein sequence ID" value="MBB6544656.1"/>
    <property type="molecule type" value="Genomic_DNA"/>
</dbReference>
<gene>
    <name evidence="2" type="ORF">HNQ55_003189</name>
</gene>
<organism evidence="2 3">
    <name type="scientific">Thalassotalea piscium</name>
    <dbReference type="NCBI Taxonomy" id="1230533"/>
    <lineage>
        <taxon>Bacteria</taxon>
        <taxon>Pseudomonadati</taxon>
        <taxon>Pseudomonadota</taxon>
        <taxon>Gammaproteobacteria</taxon>
        <taxon>Alteromonadales</taxon>
        <taxon>Colwelliaceae</taxon>
        <taxon>Thalassotalea</taxon>
    </lineage>
</organism>
<keyword evidence="3" id="KW-1185">Reference proteome</keyword>
<reference evidence="2 3" key="1">
    <citation type="submission" date="2020-08" db="EMBL/GenBank/DDBJ databases">
        <title>Genomic Encyclopedia of Type Strains, Phase IV (KMG-IV): sequencing the most valuable type-strain genomes for metagenomic binning, comparative biology and taxonomic classification.</title>
        <authorList>
            <person name="Goeker M."/>
        </authorList>
    </citation>
    <scope>NUCLEOTIDE SEQUENCE [LARGE SCALE GENOMIC DNA]</scope>
    <source>
        <strain evidence="2 3">DSM 26287</strain>
    </source>
</reference>
<keyword evidence="1" id="KW-0472">Membrane</keyword>
<comment type="caution">
    <text evidence="2">The sequence shown here is derived from an EMBL/GenBank/DDBJ whole genome shotgun (WGS) entry which is preliminary data.</text>
</comment>
<dbReference type="Proteomes" id="UP000537141">
    <property type="component" value="Unassembled WGS sequence"/>
</dbReference>